<evidence type="ECO:0000256" key="11">
    <source>
        <dbReference type="SAM" id="MobiDB-lite"/>
    </source>
</evidence>
<comment type="similarity">
    <text evidence="2">Belongs to the XPF family.</text>
</comment>
<dbReference type="InterPro" id="IPR011335">
    <property type="entry name" value="Restrct_endonuc-II-like"/>
</dbReference>
<dbReference type="EnsemblMetazoa" id="ADIR003510-RA">
    <property type="protein sequence ID" value="ADIR003510-PA"/>
    <property type="gene ID" value="ADIR003510"/>
</dbReference>
<evidence type="ECO:0000256" key="5">
    <source>
        <dbReference type="ARBA" id="ARBA00022763"/>
    </source>
</evidence>
<evidence type="ECO:0000256" key="3">
    <source>
        <dbReference type="ARBA" id="ARBA00022722"/>
    </source>
</evidence>
<dbReference type="GO" id="GO:0000110">
    <property type="term" value="C:nucleotide-excision repair factor 1 complex"/>
    <property type="evidence" value="ECO:0007669"/>
    <property type="project" value="TreeGrafter"/>
</dbReference>
<evidence type="ECO:0000256" key="10">
    <source>
        <dbReference type="ARBA" id="ARBA00072370"/>
    </source>
</evidence>
<evidence type="ECO:0000313" key="13">
    <source>
        <dbReference type="EnsemblMetazoa" id="ADIR003510-PA"/>
    </source>
</evidence>
<evidence type="ECO:0000256" key="8">
    <source>
        <dbReference type="ARBA" id="ARBA00023204"/>
    </source>
</evidence>
<dbReference type="NCBIfam" id="TIGR00596">
    <property type="entry name" value="rad1"/>
    <property type="match status" value="1"/>
</dbReference>
<evidence type="ECO:0000256" key="7">
    <source>
        <dbReference type="ARBA" id="ARBA00023125"/>
    </source>
</evidence>
<feature type="region of interest" description="Disordered" evidence="11">
    <location>
        <begin position="488"/>
        <end position="515"/>
    </location>
</feature>
<dbReference type="GO" id="GO:0000712">
    <property type="term" value="P:resolution of meiotic recombination intermediates"/>
    <property type="evidence" value="ECO:0007669"/>
    <property type="project" value="TreeGrafter"/>
</dbReference>
<organism evidence="13 14">
    <name type="scientific">Anopheles dirus</name>
    <dbReference type="NCBI Taxonomy" id="7168"/>
    <lineage>
        <taxon>Eukaryota</taxon>
        <taxon>Metazoa</taxon>
        <taxon>Ecdysozoa</taxon>
        <taxon>Arthropoda</taxon>
        <taxon>Hexapoda</taxon>
        <taxon>Insecta</taxon>
        <taxon>Pterygota</taxon>
        <taxon>Neoptera</taxon>
        <taxon>Endopterygota</taxon>
        <taxon>Diptera</taxon>
        <taxon>Nematocera</taxon>
        <taxon>Culicoidea</taxon>
        <taxon>Culicidae</taxon>
        <taxon>Anophelinae</taxon>
        <taxon>Anopheles</taxon>
    </lineage>
</organism>
<feature type="domain" description="ERCC4" evidence="12">
    <location>
        <begin position="796"/>
        <end position="876"/>
    </location>
</feature>
<reference evidence="14" key="1">
    <citation type="submission" date="2013-03" db="EMBL/GenBank/DDBJ databases">
        <title>The Genome Sequence of Anopheles dirus WRAIR2.</title>
        <authorList>
            <consortium name="The Broad Institute Genomics Platform"/>
            <person name="Neafsey D.E."/>
            <person name="Walton C."/>
            <person name="Walker B."/>
            <person name="Young S.K."/>
            <person name="Zeng Q."/>
            <person name="Gargeya S."/>
            <person name="Fitzgerald M."/>
            <person name="Haas B."/>
            <person name="Abouelleil A."/>
            <person name="Allen A.W."/>
            <person name="Alvarado L."/>
            <person name="Arachchi H.M."/>
            <person name="Berlin A.M."/>
            <person name="Chapman S.B."/>
            <person name="Gainer-Dewar J."/>
            <person name="Goldberg J."/>
            <person name="Griggs A."/>
            <person name="Gujja S."/>
            <person name="Hansen M."/>
            <person name="Howarth C."/>
            <person name="Imamovic A."/>
            <person name="Ireland A."/>
            <person name="Larimer J."/>
            <person name="McCowan C."/>
            <person name="Murphy C."/>
            <person name="Pearson M."/>
            <person name="Poon T.W."/>
            <person name="Priest M."/>
            <person name="Roberts A."/>
            <person name="Saif S."/>
            <person name="Shea T."/>
            <person name="Sisk P."/>
            <person name="Sykes S."/>
            <person name="Wortman J."/>
            <person name="Nusbaum C."/>
            <person name="Birren B."/>
        </authorList>
    </citation>
    <scope>NUCLEOTIDE SEQUENCE [LARGE SCALE GENOMIC DNA]</scope>
    <source>
        <strain evidence="14">WRAIR2</strain>
    </source>
</reference>
<evidence type="ECO:0000256" key="9">
    <source>
        <dbReference type="ARBA" id="ARBA00023242"/>
    </source>
</evidence>
<keyword evidence="6" id="KW-0378">Hydrolase</keyword>
<dbReference type="Gene3D" id="3.40.50.10130">
    <property type="match status" value="1"/>
</dbReference>
<evidence type="ECO:0000259" key="12">
    <source>
        <dbReference type="SMART" id="SM00891"/>
    </source>
</evidence>
<keyword evidence="8" id="KW-0234">DNA repair</keyword>
<dbReference type="GO" id="GO:0000014">
    <property type="term" value="F:single-stranded DNA endodeoxyribonuclease activity"/>
    <property type="evidence" value="ECO:0007669"/>
    <property type="project" value="TreeGrafter"/>
</dbReference>
<comment type="subcellular location">
    <subcellularLocation>
        <location evidence="1">Nucleus</location>
    </subcellularLocation>
</comment>
<dbReference type="SUPFAM" id="SSF52980">
    <property type="entry name" value="Restriction endonuclease-like"/>
    <property type="match status" value="1"/>
</dbReference>
<keyword evidence="3" id="KW-0540">Nuclease</keyword>
<accession>A0A182N786</accession>
<dbReference type="InterPro" id="IPR006166">
    <property type="entry name" value="ERCC4_domain"/>
</dbReference>
<evidence type="ECO:0000313" key="14">
    <source>
        <dbReference type="Proteomes" id="UP000075884"/>
    </source>
</evidence>
<evidence type="ECO:0000256" key="4">
    <source>
        <dbReference type="ARBA" id="ARBA00022759"/>
    </source>
</evidence>
<dbReference type="PANTHER" id="PTHR10150">
    <property type="entry name" value="DNA REPAIR ENDONUCLEASE XPF"/>
    <property type="match status" value="1"/>
</dbReference>
<evidence type="ECO:0000256" key="1">
    <source>
        <dbReference type="ARBA" id="ARBA00004123"/>
    </source>
</evidence>
<keyword evidence="14" id="KW-1185">Reference proteome</keyword>
<evidence type="ECO:0000256" key="2">
    <source>
        <dbReference type="ARBA" id="ARBA00010015"/>
    </source>
</evidence>
<feature type="compositionally biased region" description="Low complexity" evidence="11">
    <location>
        <begin position="497"/>
        <end position="514"/>
    </location>
</feature>
<dbReference type="Proteomes" id="UP000075884">
    <property type="component" value="Unassembled WGS sequence"/>
</dbReference>
<feature type="region of interest" description="Disordered" evidence="11">
    <location>
        <begin position="528"/>
        <end position="567"/>
    </location>
</feature>
<dbReference type="GO" id="GO:1901255">
    <property type="term" value="P:nucleotide-excision repair involved in interstrand cross-link repair"/>
    <property type="evidence" value="ECO:0007669"/>
    <property type="project" value="TreeGrafter"/>
</dbReference>
<dbReference type="GO" id="GO:0000724">
    <property type="term" value="P:double-strand break repair via homologous recombination"/>
    <property type="evidence" value="ECO:0007669"/>
    <property type="project" value="TreeGrafter"/>
</dbReference>
<dbReference type="AlphaFoldDB" id="A0A182N786"/>
<reference evidence="13" key="2">
    <citation type="submission" date="2020-05" db="UniProtKB">
        <authorList>
            <consortium name="EnsemblMetazoa"/>
        </authorList>
    </citation>
    <scope>IDENTIFICATION</scope>
    <source>
        <strain evidence="13">WRAIR2</strain>
    </source>
</reference>
<feature type="compositionally biased region" description="Basic and acidic residues" evidence="11">
    <location>
        <begin position="557"/>
        <end position="567"/>
    </location>
</feature>
<proteinExistence type="inferred from homology"/>
<dbReference type="VEuPathDB" id="VectorBase:ADIR003510"/>
<evidence type="ECO:0000256" key="6">
    <source>
        <dbReference type="ARBA" id="ARBA00022801"/>
    </source>
</evidence>
<dbReference type="CDD" id="cd20078">
    <property type="entry name" value="XPF_nuclease_XPF_euk"/>
    <property type="match status" value="1"/>
</dbReference>
<name>A0A182N786_9DIPT</name>
<keyword evidence="4" id="KW-0255">Endonuclease</keyword>
<dbReference type="InterPro" id="IPR010994">
    <property type="entry name" value="RuvA_2-like"/>
</dbReference>
<dbReference type="PANTHER" id="PTHR10150:SF0">
    <property type="entry name" value="DNA REPAIR ENDONUCLEASE XPF"/>
    <property type="match status" value="1"/>
</dbReference>
<dbReference type="InterPro" id="IPR047520">
    <property type="entry name" value="XPF_nuclease"/>
</dbReference>
<protein>
    <recommendedName>
        <fullName evidence="10">DNA repair endonuclease XPF</fullName>
    </recommendedName>
</protein>
<dbReference type="FunFam" id="3.40.50.10130:FF:000002">
    <property type="entry name" value="DNA repair endonuclease XPF"/>
    <property type="match status" value="1"/>
</dbReference>
<dbReference type="SMART" id="SM00891">
    <property type="entry name" value="ERCC4"/>
    <property type="match status" value="1"/>
</dbReference>
<keyword evidence="5" id="KW-0227">DNA damage</keyword>
<keyword evidence="7" id="KW-0238">DNA-binding</keyword>
<keyword evidence="9" id="KW-0539">Nucleus</keyword>
<dbReference type="SUPFAM" id="SSF47781">
    <property type="entry name" value="RuvA domain 2-like"/>
    <property type="match status" value="1"/>
</dbReference>
<dbReference type="GO" id="GO:0003684">
    <property type="term" value="F:damaged DNA binding"/>
    <property type="evidence" value="ECO:0007669"/>
    <property type="project" value="TreeGrafter"/>
</dbReference>
<feature type="compositionally biased region" description="Acidic residues" evidence="11">
    <location>
        <begin position="542"/>
        <end position="556"/>
    </location>
</feature>
<dbReference type="Gene3D" id="1.10.150.20">
    <property type="entry name" value="5' to 3' exonuclease, C-terminal subdomain"/>
    <property type="match status" value="1"/>
</dbReference>
<dbReference type="GO" id="GO:0003697">
    <property type="term" value="F:single-stranded DNA binding"/>
    <property type="evidence" value="ECO:0007669"/>
    <property type="project" value="InterPro"/>
</dbReference>
<dbReference type="STRING" id="7168.A0A182N786"/>
<feature type="region of interest" description="Disordered" evidence="11">
    <location>
        <begin position="1034"/>
        <end position="1056"/>
    </location>
</feature>
<dbReference type="InterPro" id="IPR006167">
    <property type="entry name" value="XPF"/>
</dbReference>
<sequence length="1056" mass="120663">MSLENDDLDADLACSAEQAEQQAKAVEEAAEEKVLTEQVDAEEFLASEGVPLLEYEKQMFFDLLHTDALVVCAKGISYERAMLNLLKIFCDDSTLVLVVNCSEHEERYYRTHLEHSEHIHESAKTSAERERTYLQGGIQFISTRILVVDLLKNRIPIELITGLFVVRAHEIVESCQEAFALRLYRQRNKVGFVKAFSRNVEAFTYGYGHVEKVMRNLFVKELFIWPRFHMTIQRSLKPYEPAVVEIQIPMTQSMILLQTNLLDLMNYLVKSIKNLNRFVELQEVTVENCVTKKFHKILQAQLDTIWHQLSSQTKLIVADLKVLRSLMISCLYGDSVTFYTLLKRYRTKEYALNNSGWTILEAAEKVFTIAKERVFNKESEFEPELCPKWKALSDVLRADIPSDIKETAAKIRDKEQRQKYLQQQVKILILCQDSRACYQLNQFLTQGPERYLFYQALKNDISVAKLSEQFQHISNEQEGAGFKIQEFEPVSRPPKPSTSAAPSAPPVAKEAPVKGGFLRERIAKKRQEAAEALAAQKRQETDQQDEDQAAGDESEQGEAKQSDMEKDLAAVRTEEHDHHQYFRDSYVLTMSQRPLDETDSNAGQSQYDATMLASCAFESFAEMENMDITTVVKDSNRPLVFIQTFRSESNGLGALDRALEQIHPRYIVMYHANVTAIRQIEVYEARQQRQEMARVRVFAIIHSKTVEEQSYLTSLRREKQAFELLIETKRVGRIAFLVEFRILFFHCSHLQTMVVPEYQDGKSEDTIMMLQKKQEISSRQAGGQDVKDPSEIVTPRVIVDMREFRSDLPCLIHRRGIDVVPLTITIGDYIITPEICVERKSISDLIGSLNSGRLYNQCVQMTRYYAKPILLIEFDQNKPFHFQRYFMVSNAGGSSSATGSGTYNEDIMAKLQLLTIHFPKLRLVWSPSPYSTAQLFEELKQGKAEPDPDVAVKVGSDEAPNGDDGDTLDALANVEVQEFLLKLPGITTRNVGRIMRQCRSLRELTQKTATQLEELVGGPAGAKQLWDILHTVHKPAQPDPSEKPYGGKFKRGGKRF</sequence>
<dbReference type="Pfam" id="PF02732">
    <property type="entry name" value="ERCC4"/>
    <property type="match status" value="1"/>
</dbReference>